<accession>A0A5B7EXB4</accession>
<organism evidence="3 4">
    <name type="scientific">Portunus trituberculatus</name>
    <name type="common">Swimming crab</name>
    <name type="synonym">Neptunus trituberculatus</name>
    <dbReference type="NCBI Taxonomy" id="210409"/>
    <lineage>
        <taxon>Eukaryota</taxon>
        <taxon>Metazoa</taxon>
        <taxon>Ecdysozoa</taxon>
        <taxon>Arthropoda</taxon>
        <taxon>Crustacea</taxon>
        <taxon>Multicrustacea</taxon>
        <taxon>Malacostraca</taxon>
        <taxon>Eumalacostraca</taxon>
        <taxon>Eucarida</taxon>
        <taxon>Decapoda</taxon>
        <taxon>Pleocyemata</taxon>
        <taxon>Brachyura</taxon>
        <taxon>Eubrachyura</taxon>
        <taxon>Portunoidea</taxon>
        <taxon>Portunidae</taxon>
        <taxon>Portuninae</taxon>
        <taxon>Portunus</taxon>
    </lineage>
</organism>
<proteinExistence type="predicted"/>
<evidence type="ECO:0000256" key="2">
    <source>
        <dbReference type="SAM" id="Phobius"/>
    </source>
</evidence>
<protein>
    <submittedName>
        <fullName evidence="3">Uncharacterized protein</fullName>
    </submittedName>
</protein>
<dbReference type="AlphaFoldDB" id="A0A5B7EXB4"/>
<evidence type="ECO:0000313" key="3">
    <source>
        <dbReference type="EMBL" id="MPC39431.1"/>
    </source>
</evidence>
<keyword evidence="2" id="KW-0812">Transmembrane</keyword>
<dbReference type="EMBL" id="VSRR010004360">
    <property type="protein sequence ID" value="MPC39431.1"/>
    <property type="molecule type" value="Genomic_DNA"/>
</dbReference>
<evidence type="ECO:0000313" key="4">
    <source>
        <dbReference type="Proteomes" id="UP000324222"/>
    </source>
</evidence>
<keyword evidence="2" id="KW-1133">Transmembrane helix</keyword>
<reference evidence="3 4" key="1">
    <citation type="submission" date="2019-05" db="EMBL/GenBank/DDBJ databases">
        <title>Another draft genome of Portunus trituberculatus and its Hox gene families provides insights of decapod evolution.</title>
        <authorList>
            <person name="Jeong J.-H."/>
            <person name="Song I."/>
            <person name="Kim S."/>
            <person name="Choi T."/>
            <person name="Kim D."/>
            <person name="Ryu S."/>
            <person name="Kim W."/>
        </authorList>
    </citation>
    <scope>NUCLEOTIDE SEQUENCE [LARGE SCALE GENOMIC DNA]</scope>
    <source>
        <tissue evidence="3">Muscle</tissue>
    </source>
</reference>
<gene>
    <name evidence="3" type="ORF">E2C01_032968</name>
</gene>
<evidence type="ECO:0000256" key="1">
    <source>
        <dbReference type="SAM" id="MobiDB-lite"/>
    </source>
</evidence>
<dbReference type="Proteomes" id="UP000324222">
    <property type="component" value="Unassembled WGS sequence"/>
</dbReference>
<feature type="compositionally biased region" description="Pro residues" evidence="1">
    <location>
        <begin position="169"/>
        <end position="187"/>
    </location>
</feature>
<feature type="transmembrane region" description="Helical" evidence="2">
    <location>
        <begin position="213"/>
        <end position="232"/>
    </location>
</feature>
<sequence length="244" mass="26417">MVARVQVTLQSPRFLFAQDTTLLFPVCSRRRRGQGHYNSTDTKPQWHLCSPLSLHNFYCSAQSRASRPSRLDTARPDSATPHASIISEQVRSRLKHLGHSGPQRGSGAADGAAGSSSTGFRILLTLLLGPLVASPPERRGFIGHICQGQKVRGHRVRSSGPVPVRGVSTPPPSPPPSCLSSGTPPPARGHFTSSLTRVTLHLPPPLPLDVCSLSVLKVVFGYFFLLIINILPQEKKKKNAYKAS</sequence>
<keyword evidence="2" id="KW-0472">Membrane</keyword>
<feature type="compositionally biased region" description="Low complexity" evidence="1">
    <location>
        <begin position="158"/>
        <end position="168"/>
    </location>
</feature>
<feature type="region of interest" description="Disordered" evidence="1">
    <location>
        <begin position="152"/>
        <end position="190"/>
    </location>
</feature>
<comment type="caution">
    <text evidence="3">The sequence shown here is derived from an EMBL/GenBank/DDBJ whole genome shotgun (WGS) entry which is preliminary data.</text>
</comment>
<feature type="region of interest" description="Disordered" evidence="1">
    <location>
        <begin position="65"/>
        <end position="84"/>
    </location>
</feature>
<keyword evidence="4" id="KW-1185">Reference proteome</keyword>
<name>A0A5B7EXB4_PORTR</name>